<sequence length="358" mass="41676">MLPEIIKHVHSYWERPYTKWGLITWENFYANKYPSKTKQESHDSFRCDLDVLLSKLEPKTGIHDKALALKRDFLNLKKRKRYNEKENSINENDPKKTKYEISTERRFPNNISSWNNFNSEVQSWNPESVNIYKTPTFSSRTITCEKDIWTAAEINIHDVLTPLNRSISFLDGRSLPNVIGEPDFIVVNKSYTVLMPIEYKTCWVLRVPSNKHIVDLYLHEKDVQEGNITGSKHTSAYDAINQIYGYMCVNKLRYGVLSTFDQTFFLKRNVKGNKGFLQISDAVTNVSIEPTLLKSISYIISLSSNNRYSKFIDKPIMITKELSPDTSEEEQKNIIAYKYKGKKISTTKEPNVLTRNRS</sequence>
<reference evidence="1" key="1">
    <citation type="submission" date="2021-06" db="EMBL/GenBank/DDBJ databases">
        <authorList>
            <person name="Kallberg Y."/>
            <person name="Tangrot J."/>
            <person name="Rosling A."/>
        </authorList>
    </citation>
    <scope>NUCLEOTIDE SEQUENCE</scope>
    <source>
        <strain evidence="1">MA461A</strain>
    </source>
</reference>
<comment type="caution">
    <text evidence="1">The sequence shown here is derived from an EMBL/GenBank/DDBJ whole genome shotgun (WGS) entry which is preliminary data.</text>
</comment>
<feature type="non-terminal residue" evidence="1">
    <location>
        <position position="358"/>
    </location>
</feature>
<accession>A0ACA9QY93</accession>
<evidence type="ECO:0000313" key="2">
    <source>
        <dbReference type="Proteomes" id="UP000789920"/>
    </source>
</evidence>
<proteinExistence type="predicted"/>
<dbReference type="Proteomes" id="UP000789920">
    <property type="component" value="Unassembled WGS sequence"/>
</dbReference>
<dbReference type="EMBL" id="CAJVQC010039737">
    <property type="protein sequence ID" value="CAG8769242.1"/>
    <property type="molecule type" value="Genomic_DNA"/>
</dbReference>
<organism evidence="1 2">
    <name type="scientific">Racocetra persica</name>
    <dbReference type="NCBI Taxonomy" id="160502"/>
    <lineage>
        <taxon>Eukaryota</taxon>
        <taxon>Fungi</taxon>
        <taxon>Fungi incertae sedis</taxon>
        <taxon>Mucoromycota</taxon>
        <taxon>Glomeromycotina</taxon>
        <taxon>Glomeromycetes</taxon>
        <taxon>Diversisporales</taxon>
        <taxon>Gigasporaceae</taxon>
        <taxon>Racocetra</taxon>
    </lineage>
</organism>
<gene>
    <name evidence="1" type="ORF">RPERSI_LOCUS16198</name>
</gene>
<keyword evidence="2" id="KW-1185">Reference proteome</keyword>
<protein>
    <submittedName>
        <fullName evidence="1">27165_t:CDS:1</fullName>
    </submittedName>
</protein>
<name>A0ACA9QY93_9GLOM</name>
<evidence type="ECO:0000313" key="1">
    <source>
        <dbReference type="EMBL" id="CAG8769242.1"/>
    </source>
</evidence>